<dbReference type="GO" id="GO:0004252">
    <property type="term" value="F:serine-type endopeptidase activity"/>
    <property type="evidence" value="ECO:0007669"/>
    <property type="project" value="UniProtKB-UniRule"/>
</dbReference>
<dbReference type="Pfam" id="PF00082">
    <property type="entry name" value="Peptidase_S8"/>
    <property type="match status" value="1"/>
</dbReference>
<dbReference type="InterPro" id="IPR003137">
    <property type="entry name" value="PA_domain"/>
</dbReference>
<keyword evidence="3" id="KW-0964">Secreted</keyword>
<organism evidence="15 16">
    <name type="scientific">Sodiomyces alkalinus (strain CBS 110278 / VKM F-3762 / F11)</name>
    <name type="common">Alkaliphilic filamentous fungus</name>
    <dbReference type="NCBI Taxonomy" id="1314773"/>
    <lineage>
        <taxon>Eukaryota</taxon>
        <taxon>Fungi</taxon>
        <taxon>Dikarya</taxon>
        <taxon>Ascomycota</taxon>
        <taxon>Pezizomycotina</taxon>
        <taxon>Sordariomycetes</taxon>
        <taxon>Hypocreomycetidae</taxon>
        <taxon>Glomerellales</taxon>
        <taxon>Plectosphaerellaceae</taxon>
        <taxon>Sodiomyces</taxon>
    </lineage>
</organism>
<sequence>MVRGTLLLSLFAAATSAVTAKSVKRQIEKRELHARTIPGAYIIEFHEDADPTEVHKAYEEHAVKRRDLNYKLFKGTSIHFRDVETAEERALEIGNLNSVKHIYPVEHYERPHDEVIWRGNPGREYMQNRRRDVDPEDEDEFAPHLMTQVDRLRDEGFTGAGLKVAVIDTGIDYTHPALGGCFGRGCLVSYGMDFVPESVADVENPDNGPLDCDGHGTHVAGTIAAQSNPLGFEGGAPGVELGAYKVFGCSGGASTDILIASFNQAYEDGSDIISASIGGPNGWTNAPWASAVTRIMEKGVACLVAAGNEGETGIFYASSGSSAAGAMAVGSFEVTDIPIVLNQDTYTLDGSSQSEFGWHEGLPQAWADVSLPLYALSSDTEIPDDACDPLPADTPDLSHYIVLIRRGTCDFAEKAANVAAHGAQYVMFYNNEAGISDADASEVEAIQGAGMVTAEQGEFWISALHEGSEIVLHMSDPAQTDMVLSFHNNTAGGYASEFTTWGPTWDLNVKPQFSAPGGKILSTYPLHKGSYSVISGTSMATPLVAAAVALIAEARGTLDPVEIMNLLASTAKPQLFHDSVVAYDYLAPVAQQGSGIIQAYDAAYATVLLSTSSLAFNDSDHFVAQQSFKIRNTGSHGVTYQLSNVPASTAYTFLSGETVPDTFPNEMVQSGATLRFGCDRVVVPAGEEVEVTVEVTPPAQLDEARLPVWSGFIQLAGDDGSHFSVAYQGVSGSIKSVPVLQGAHNAIYVNGEADYANGNETYVLPEPHHVDPGTDRLPGIAIGLSMGSELVHVDLVPLSPVDPDLVYNFFGHETIGAAFFSPLLFNPRATIPSWWDGELDDDTFAPAGRYKWAVRALRIFGDPLNADDYEYAESEPFTIRYTESHAIEKKSVKKSGDKLAERLARLQNM</sequence>
<evidence type="ECO:0000256" key="4">
    <source>
        <dbReference type="ARBA" id="ARBA00022670"/>
    </source>
</evidence>
<keyword evidence="6 9" id="KW-0378">Hydrolase</keyword>
<evidence type="ECO:0000256" key="3">
    <source>
        <dbReference type="ARBA" id="ARBA00022525"/>
    </source>
</evidence>
<dbReference type="InterPro" id="IPR023827">
    <property type="entry name" value="Peptidase_S8_Asp-AS"/>
</dbReference>
<dbReference type="PROSITE" id="PS00137">
    <property type="entry name" value="SUBTILASE_HIS"/>
    <property type="match status" value="1"/>
</dbReference>
<dbReference type="OrthoDB" id="10256524at2759"/>
<dbReference type="CDD" id="cd07489">
    <property type="entry name" value="Peptidases_S8_5"/>
    <property type="match status" value="1"/>
</dbReference>
<keyword evidence="2" id="KW-0134">Cell wall</keyword>
<dbReference type="GeneID" id="39583640"/>
<dbReference type="GO" id="GO:0016020">
    <property type="term" value="C:membrane"/>
    <property type="evidence" value="ECO:0007669"/>
    <property type="project" value="InterPro"/>
</dbReference>
<dbReference type="InterPro" id="IPR034187">
    <property type="entry name" value="Peptidases_S8_5"/>
</dbReference>
<evidence type="ECO:0000259" key="13">
    <source>
        <dbReference type="Pfam" id="PF02225"/>
    </source>
</evidence>
<dbReference type="CDD" id="cd02124">
    <property type="entry name" value="PA_PoS1_like"/>
    <property type="match status" value="1"/>
</dbReference>
<evidence type="ECO:0000256" key="7">
    <source>
        <dbReference type="ARBA" id="ARBA00022825"/>
    </source>
</evidence>
<dbReference type="RefSeq" id="XP_028463962.1">
    <property type="nucleotide sequence ID" value="XM_028615163.1"/>
</dbReference>
<gene>
    <name evidence="15" type="ORF">SODALDRAFT_381397</name>
</gene>
<dbReference type="PROSITE" id="PS00138">
    <property type="entry name" value="SUBTILASE_SER"/>
    <property type="match status" value="1"/>
</dbReference>
<dbReference type="InterPro" id="IPR015500">
    <property type="entry name" value="Peptidase_S8_subtilisin-rel"/>
</dbReference>
<dbReference type="InterPro" id="IPR023828">
    <property type="entry name" value="Peptidase_S8_Ser-AS"/>
</dbReference>
<dbReference type="Pfam" id="PF06280">
    <property type="entry name" value="fn3_5"/>
    <property type="match status" value="1"/>
</dbReference>
<feature type="active site" description="Charge relay system" evidence="8 9">
    <location>
        <position position="215"/>
    </location>
</feature>
<keyword evidence="4 9" id="KW-0645">Protease</keyword>
<dbReference type="Pfam" id="PF02225">
    <property type="entry name" value="PA"/>
    <property type="match status" value="1"/>
</dbReference>
<dbReference type="PROSITE" id="PS00136">
    <property type="entry name" value="SUBTILASE_ASP"/>
    <property type="match status" value="1"/>
</dbReference>
<reference evidence="15 16" key="1">
    <citation type="journal article" date="2018" name="Mol. Ecol.">
        <title>The obligate alkalophilic soda-lake fungus Sodiomyces alkalinus has shifted to a protein diet.</title>
        <authorList>
            <person name="Grum-Grzhimaylo A.A."/>
            <person name="Falkoski D.L."/>
            <person name="van den Heuvel J."/>
            <person name="Valero-Jimenez C.A."/>
            <person name="Min B."/>
            <person name="Choi I.G."/>
            <person name="Lipzen A."/>
            <person name="Daum C.G."/>
            <person name="Aanen D.K."/>
            <person name="Tsang A."/>
            <person name="Henrissat B."/>
            <person name="Bilanenko E.N."/>
            <person name="de Vries R.P."/>
            <person name="van Kan J.A.L."/>
            <person name="Grigoriev I.V."/>
            <person name="Debets A.J.M."/>
        </authorList>
    </citation>
    <scope>NUCLEOTIDE SEQUENCE [LARGE SCALE GENOMIC DNA]</scope>
    <source>
        <strain evidence="15 16">F11</strain>
    </source>
</reference>
<evidence type="ECO:0000259" key="12">
    <source>
        <dbReference type="Pfam" id="PF00082"/>
    </source>
</evidence>
<feature type="domain" description="Peptidase S8/S53" evidence="12">
    <location>
        <begin position="159"/>
        <end position="572"/>
    </location>
</feature>
<feature type="domain" description="C5a peptidase/Subtilisin-like protease SBT2-like Fn3-like" evidence="14">
    <location>
        <begin position="615"/>
        <end position="727"/>
    </location>
</feature>
<feature type="chain" id="PRO_5018130999" evidence="11">
    <location>
        <begin position="21"/>
        <end position="909"/>
    </location>
</feature>
<evidence type="ECO:0000256" key="9">
    <source>
        <dbReference type="PROSITE-ProRule" id="PRU01240"/>
    </source>
</evidence>
<proteinExistence type="inferred from homology"/>
<dbReference type="InterPro" id="IPR000209">
    <property type="entry name" value="Peptidase_S8/S53_dom"/>
</dbReference>
<dbReference type="GO" id="GO:0006508">
    <property type="term" value="P:proteolysis"/>
    <property type="evidence" value="ECO:0007669"/>
    <property type="project" value="UniProtKB-KW"/>
</dbReference>
<dbReference type="PANTHER" id="PTHR43806">
    <property type="entry name" value="PEPTIDASE S8"/>
    <property type="match status" value="1"/>
</dbReference>
<evidence type="ECO:0000256" key="6">
    <source>
        <dbReference type="ARBA" id="ARBA00022801"/>
    </source>
</evidence>
<feature type="active site" description="Charge relay system" evidence="8 9">
    <location>
        <position position="538"/>
    </location>
</feature>
<dbReference type="EMBL" id="ML119060">
    <property type="protein sequence ID" value="ROT36156.1"/>
    <property type="molecule type" value="Genomic_DNA"/>
</dbReference>
<dbReference type="SUPFAM" id="SSF52743">
    <property type="entry name" value="Subtilisin-like"/>
    <property type="match status" value="1"/>
</dbReference>
<dbReference type="InterPro" id="IPR010435">
    <property type="entry name" value="C5a/SBT2-like_Fn3"/>
</dbReference>
<dbReference type="AlphaFoldDB" id="A0A3N2PP83"/>
<feature type="domain" description="PA" evidence="13">
    <location>
        <begin position="373"/>
        <end position="441"/>
    </location>
</feature>
<feature type="signal peptide" evidence="11">
    <location>
        <begin position="1"/>
        <end position="20"/>
    </location>
</feature>
<evidence type="ECO:0000313" key="15">
    <source>
        <dbReference type="EMBL" id="ROT36156.1"/>
    </source>
</evidence>
<keyword evidence="7 9" id="KW-0720">Serine protease</keyword>
<dbReference type="Gene3D" id="3.40.50.200">
    <property type="entry name" value="Peptidase S8/S53 domain"/>
    <property type="match status" value="2"/>
</dbReference>
<dbReference type="Proteomes" id="UP000272025">
    <property type="component" value="Unassembled WGS sequence"/>
</dbReference>
<dbReference type="InterPro" id="IPR022398">
    <property type="entry name" value="Peptidase_S8_His-AS"/>
</dbReference>
<dbReference type="PANTHER" id="PTHR43806:SF66">
    <property type="entry name" value="SERIN ENDOPEPTIDASE"/>
    <property type="match status" value="1"/>
</dbReference>
<evidence type="ECO:0000256" key="5">
    <source>
        <dbReference type="ARBA" id="ARBA00022729"/>
    </source>
</evidence>
<dbReference type="SUPFAM" id="SSF52025">
    <property type="entry name" value="PA domain"/>
    <property type="match status" value="1"/>
</dbReference>
<dbReference type="PRINTS" id="PR00723">
    <property type="entry name" value="SUBTILISIN"/>
</dbReference>
<protein>
    <submittedName>
        <fullName evidence="15">Subtilisin-like protein</fullName>
    </submittedName>
</protein>
<dbReference type="InterPro" id="IPR050131">
    <property type="entry name" value="Peptidase_S8_subtilisin-like"/>
</dbReference>
<keyword evidence="5 11" id="KW-0732">Signal</keyword>
<accession>A0A3N2PP83</accession>
<evidence type="ECO:0000256" key="10">
    <source>
        <dbReference type="RuleBase" id="RU003355"/>
    </source>
</evidence>
<evidence type="ECO:0000256" key="1">
    <source>
        <dbReference type="ARBA" id="ARBA00011073"/>
    </source>
</evidence>
<dbReference type="PROSITE" id="PS51892">
    <property type="entry name" value="SUBTILASE"/>
    <property type="match status" value="1"/>
</dbReference>
<evidence type="ECO:0000256" key="11">
    <source>
        <dbReference type="SAM" id="SignalP"/>
    </source>
</evidence>
<name>A0A3N2PP83_SODAK</name>
<evidence type="ECO:0000259" key="14">
    <source>
        <dbReference type="Pfam" id="PF06280"/>
    </source>
</evidence>
<dbReference type="InterPro" id="IPR036852">
    <property type="entry name" value="Peptidase_S8/S53_dom_sf"/>
</dbReference>
<evidence type="ECO:0000256" key="2">
    <source>
        <dbReference type="ARBA" id="ARBA00022512"/>
    </source>
</evidence>
<feature type="active site" description="Charge relay system" evidence="8 9">
    <location>
        <position position="168"/>
    </location>
</feature>
<comment type="similarity">
    <text evidence="1 9 10">Belongs to the peptidase S8 family.</text>
</comment>
<evidence type="ECO:0000313" key="16">
    <source>
        <dbReference type="Proteomes" id="UP000272025"/>
    </source>
</evidence>
<dbReference type="STRING" id="1314773.A0A3N2PP83"/>
<evidence type="ECO:0000256" key="8">
    <source>
        <dbReference type="PIRSR" id="PIRSR615500-1"/>
    </source>
</evidence>
<keyword evidence="16" id="KW-1185">Reference proteome</keyword>
<dbReference type="InterPro" id="IPR046450">
    <property type="entry name" value="PA_dom_sf"/>
</dbReference>